<gene>
    <name evidence="8" type="ORF">V5799_009604</name>
</gene>
<dbReference type="PANTHER" id="PTHR47640">
    <property type="entry name" value="TRNA SELENOCYSTEINE 1-ASSOCIATED PROTEIN 1-RELATED-RELATED"/>
    <property type="match status" value="1"/>
</dbReference>
<dbReference type="Pfam" id="PF00076">
    <property type="entry name" value="RRM_1"/>
    <property type="match status" value="1"/>
</dbReference>
<protein>
    <recommendedName>
        <fullName evidence="2">RNA-binding protein 42</fullName>
    </recommendedName>
    <alternativeName>
        <fullName evidence="4">RNA-binding motif protein 42</fullName>
    </alternativeName>
</protein>
<comment type="caution">
    <text evidence="8">The sequence shown here is derived from an EMBL/GenBank/DDBJ whole genome shotgun (WGS) entry which is preliminary data.</text>
</comment>
<comment type="similarity">
    <text evidence="1">Belongs to the RRM RBM42 family.</text>
</comment>
<dbReference type="CDD" id="cd12383">
    <property type="entry name" value="RRM_RBM42"/>
    <property type="match status" value="1"/>
</dbReference>
<feature type="region of interest" description="Disordered" evidence="6">
    <location>
        <begin position="213"/>
        <end position="273"/>
    </location>
</feature>
<dbReference type="InterPro" id="IPR050825">
    <property type="entry name" value="RBM42_RBP45_47-like"/>
</dbReference>
<keyword evidence="3 5" id="KW-0694">RNA-binding</keyword>
<feature type="compositionally biased region" description="Basic and acidic residues" evidence="6">
    <location>
        <begin position="1"/>
        <end position="21"/>
    </location>
</feature>
<evidence type="ECO:0000256" key="6">
    <source>
        <dbReference type="SAM" id="MobiDB-lite"/>
    </source>
</evidence>
<evidence type="ECO:0000313" key="8">
    <source>
        <dbReference type="EMBL" id="KAK8784027.1"/>
    </source>
</evidence>
<proteinExistence type="inferred from homology"/>
<evidence type="ECO:0000256" key="4">
    <source>
        <dbReference type="ARBA" id="ARBA00030574"/>
    </source>
</evidence>
<dbReference type="SUPFAM" id="SSF54928">
    <property type="entry name" value="RNA-binding domain, RBD"/>
    <property type="match status" value="1"/>
</dbReference>
<dbReference type="InterPro" id="IPR035979">
    <property type="entry name" value="RBD_domain_sf"/>
</dbReference>
<evidence type="ECO:0000259" key="7">
    <source>
        <dbReference type="PROSITE" id="PS50102"/>
    </source>
</evidence>
<dbReference type="AlphaFoldDB" id="A0AAQ4F9V5"/>
<keyword evidence="9" id="KW-1185">Reference proteome</keyword>
<dbReference type="PROSITE" id="PS50102">
    <property type="entry name" value="RRM"/>
    <property type="match status" value="1"/>
</dbReference>
<dbReference type="PANTHER" id="PTHR47640:SF11">
    <property type="entry name" value="RNA-BINDING PROTEIN 42"/>
    <property type="match status" value="1"/>
</dbReference>
<evidence type="ECO:0000256" key="3">
    <source>
        <dbReference type="ARBA" id="ARBA00022884"/>
    </source>
</evidence>
<feature type="compositionally biased region" description="Basic and acidic residues" evidence="6">
    <location>
        <begin position="227"/>
        <end position="246"/>
    </location>
</feature>
<feature type="domain" description="RRM" evidence="7">
    <location>
        <begin position="290"/>
        <end position="354"/>
    </location>
</feature>
<evidence type="ECO:0000256" key="5">
    <source>
        <dbReference type="PROSITE-ProRule" id="PRU00176"/>
    </source>
</evidence>
<evidence type="ECO:0000256" key="2">
    <source>
        <dbReference type="ARBA" id="ARBA00015192"/>
    </source>
</evidence>
<accession>A0AAQ4F9V5</accession>
<sequence length="377" mass="40445">MAGISEERRKEMEEEMSRFEQEISMPEPGHPVGAEGPPPGPRLPLGPALRPPRLAPPPPPPPPLTGPPVPPQGPAPHMQFIPHQLRHLRPPLPRAPMAPPPPPFVSGPLVPPPPPPSFLTVPRMPAPSLPGPPEPPTLVVPTPHLPVPVSAAAPVVPNVIVAAPAVYSAPPLKKNAAPAAVPIVAPAFVAPPVGALPMPAVVPVVDSNKVETLKETKSKSAKQSSHKSSDKHKSSDRSAEKTKGAEKLAPAGSDEAGSAKKRKKEKRLLRTAGQQTWEDSSLHEWDTDDFRIFCGDLGNDVTDEVLIRVFGKFPSFLKAKVIRDKRTNKSKGYGFASFKDPQDFIKAMREINGKLDFSSGHFMVFTFIGLFDPHCGC</sequence>
<dbReference type="Proteomes" id="UP001321473">
    <property type="component" value="Unassembled WGS sequence"/>
</dbReference>
<feature type="region of interest" description="Disordered" evidence="6">
    <location>
        <begin position="1"/>
        <end position="78"/>
    </location>
</feature>
<name>A0AAQ4F9V5_AMBAM</name>
<evidence type="ECO:0000313" key="9">
    <source>
        <dbReference type="Proteomes" id="UP001321473"/>
    </source>
</evidence>
<dbReference type="InterPro" id="IPR012677">
    <property type="entry name" value="Nucleotide-bd_a/b_plait_sf"/>
</dbReference>
<feature type="compositionally biased region" description="Basic residues" evidence="6">
    <location>
        <begin position="259"/>
        <end position="269"/>
    </location>
</feature>
<dbReference type="SMART" id="SM00360">
    <property type="entry name" value="RRM"/>
    <property type="match status" value="1"/>
</dbReference>
<feature type="compositionally biased region" description="Pro residues" evidence="6">
    <location>
        <begin position="36"/>
        <end position="74"/>
    </location>
</feature>
<reference evidence="8 9" key="1">
    <citation type="journal article" date="2023" name="Arcadia Sci">
        <title>De novo assembly of a long-read Amblyomma americanum tick genome.</title>
        <authorList>
            <person name="Chou S."/>
            <person name="Poskanzer K.E."/>
            <person name="Rollins M."/>
            <person name="Thuy-Boun P.S."/>
        </authorList>
    </citation>
    <scope>NUCLEOTIDE SEQUENCE [LARGE SCALE GENOMIC DNA]</scope>
    <source>
        <strain evidence="8">F_SG_1</strain>
        <tissue evidence="8">Salivary glands</tissue>
    </source>
</reference>
<dbReference type="Gene3D" id="3.30.70.330">
    <property type="match status" value="1"/>
</dbReference>
<dbReference type="EMBL" id="JARKHS020004908">
    <property type="protein sequence ID" value="KAK8784027.1"/>
    <property type="molecule type" value="Genomic_DNA"/>
</dbReference>
<dbReference type="InterPro" id="IPR034215">
    <property type="entry name" value="RBM42_RRM"/>
</dbReference>
<dbReference type="GO" id="GO:0003729">
    <property type="term" value="F:mRNA binding"/>
    <property type="evidence" value="ECO:0007669"/>
    <property type="project" value="InterPro"/>
</dbReference>
<evidence type="ECO:0000256" key="1">
    <source>
        <dbReference type="ARBA" id="ARBA00007408"/>
    </source>
</evidence>
<dbReference type="InterPro" id="IPR000504">
    <property type="entry name" value="RRM_dom"/>
</dbReference>
<organism evidence="8 9">
    <name type="scientific">Amblyomma americanum</name>
    <name type="common">Lone star tick</name>
    <dbReference type="NCBI Taxonomy" id="6943"/>
    <lineage>
        <taxon>Eukaryota</taxon>
        <taxon>Metazoa</taxon>
        <taxon>Ecdysozoa</taxon>
        <taxon>Arthropoda</taxon>
        <taxon>Chelicerata</taxon>
        <taxon>Arachnida</taxon>
        <taxon>Acari</taxon>
        <taxon>Parasitiformes</taxon>
        <taxon>Ixodida</taxon>
        <taxon>Ixodoidea</taxon>
        <taxon>Ixodidae</taxon>
        <taxon>Amblyomminae</taxon>
        <taxon>Amblyomma</taxon>
    </lineage>
</organism>